<dbReference type="EMBL" id="LSRX01000649">
    <property type="protein sequence ID" value="OLP91765.1"/>
    <property type="molecule type" value="Genomic_DNA"/>
</dbReference>
<organism evidence="2 3">
    <name type="scientific">Symbiodinium microadriaticum</name>
    <name type="common">Dinoflagellate</name>
    <name type="synonym">Zooxanthella microadriatica</name>
    <dbReference type="NCBI Taxonomy" id="2951"/>
    <lineage>
        <taxon>Eukaryota</taxon>
        <taxon>Sar</taxon>
        <taxon>Alveolata</taxon>
        <taxon>Dinophyceae</taxon>
        <taxon>Suessiales</taxon>
        <taxon>Symbiodiniaceae</taxon>
        <taxon>Symbiodinium</taxon>
    </lineage>
</organism>
<feature type="compositionally biased region" description="Basic and acidic residues" evidence="1">
    <location>
        <begin position="699"/>
        <end position="712"/>
    </location>
</feature>
<protein>
    <submittedName>
        <fullName evidence="2">Uncharacterized protein</fullName>
    </submittedName>
</protein>
<evidence type="ECO:0000313" key="3">
    <source>
        <dbReference type="Proteomes" id="UP000186817"/>
    </source>
</evidence>
<dbReference type="AlphaFoldDB" id="A0A1Q9D9F4"/>
<evidence type="ECO:0000313" key="2">
    <source>
        <dbReference type="EMBL" id="OLP91765.1"/>
    </source>
</evidence>
<name>A0A1Q9D9F4_SYMMI</name>
<feature type="region of interest" description="Disordered" evidence="1">
    <location>
        <begin position="662"/>
        <end position="728"/>
    </location>
</feature>
<evidence type="ECO:0000256" key="1">
    <source>
        <dbReference type="SAM" id="MobiDB-lite"/>
    </source>
</evidence>
<reference evidence="2 3" key="1">
    <citation type="submission" date="2016-02" db="EMBL/GenBank/DDBJ databases">
        <title>Genome analysis of coral dinoflagellate symbionts highlights evolutionary adaptations to a symbiotic lifestyle.</title>
        <authorList>
            <person name="Aranda M."/>
            <person name="Li Y."/>
            <person name="Liew Y.J."/>
            <person name="Baumgarten S."/>
            <person name="Simakov O."/>
            <person name="Wilson M."/>
            <person name="Piel J."/>
            <person name="Ashoor H."/>
            <person name="Bougouffa S."/>
            <person name="Bajic V.B."/>
            <person name="Ryu T."/>
            <person name="Ravasi T."/>
            <person name="Bayer T."/>
            <person name="Micklem G."/>
            <person name="Kim H."/>
            <person name="Bhak J."/>
            <person name="Lajeunesse T.C."/>
            <person name="Voolstra C.R."/>
        </authorList>
    </citation>
    <scope>NUCLEOTIDE SEQUENCE [LARGE SCALE GENOMIC DNA]</scope>
    <source>
        <strain evidence="2 3">CCMP2467</strain>
    </source>
</reference>
<sequence>MAGAAPAAAPVSTTLPLSNFSGLRTPLNAQFDLTANREALMEGSERNARLRDELAELWLATVAKSAPRTALADSSDSLSMRAWLLQPGTELAKIPFWAPFVQRVRSGLQEVPLVPVEDTDMLKNRLLPISRCRRPDSPLLRLLHLTAGDVALLGLGIPVEKYLQQLPAGTDVNMSEFNTCDLLELLSLPLESQGAEGCRFESRGLSWRKDVVKALAKRCHEVDLTALRKAPLFVLGRGEPQDALDAKSRETKKEPKDTARSPSFAKTWMACGDDPIFGSVPKGSPALLRVLDKACACQADKDLLKLLGCGGRATHRDVAYAIVQQTVGLTETEGRGEEARKDHRFSWTNLAYFGRRWQDILESSASATWLAHQSRQEMADLMRSLLVPSCMNLLHDARELESPFLLGCKPAMPGYDRSRVLRDPPSASGFRAQLWWELVFLRLGAQTSKAERLKLPKGIFTSRNISTDLNKVLDVYEAREDLAELRRRCEIEDRSGQVRRADQRLMGPKFEQFLGPEFAVEAFQSADLVALAQRLLDLSIEPSGPEVLSWLCRAAKRAATLQAAYKFVAEAWQKDPACMAPAILQTKATGIWLLDDSNQIVLKKTADACWEDVKKLFPPWKWRKSLTSLQDFFVAGLGLAATFIVQEMVVTPTTAATPVAEAAQSSELKAGKPPKRKHQDLPGLLPMRSPMALNTDATEAPREKGTKRKLEAECAAEAPSSCQKQNAGSRLARARLDNCLVA</sequence>
<gene>
    <name evidence="2" type="ORF">AK812_SmicGene26486</name>
</gene>
<proteinExistence type="predicted"/>
<keyword evidence="3" id="KW-1185">Reference proteome</keyword>
<accession>A0A1Q9D9F4</accession>
<comment type="caution">
    <text evidence="2">The sequence shown here is derived from an EMBL/GenBank/DDBJ whole genome shotgun (WGS) entry which is preliminary data.</text>
</comment>
<dbReference type="Proteomes" id="UP000186817">
    <property type="component" value="Unassembled WGS sequence"/>
</dbReference>